<reference evidence="2 3" key="1">
    <citation type="submission" date="2019-03" db="EMBL/GenBank/DDBJ databases">
        <title>Algoriphagus sp. nov, a new strain isolated from root system soil of mangrove plant Kandelia.</title>
        <authorList>
            <person name="Yin Q."/>
            <person name="Wang K."/>
            <person name="Song Z."/>
        </authorList>
    </citation>
    <scope>NUCLEOTIDE SEQUENCE [LARGE SCALE GENOMIC DNA]</scope>
    <source>
        <strain evidence="2 3">XY-J91</strain>
    </source>
</reference>
<evidence type="ECO:0000313" key="3">
    <source>
        <dbReference type="Proteomes" id="UP000297647"/>
    </source>
</evidence>
<sequence>MNQVFDWCVDFLYWLSDVFGMTYKEINVWIFVIIWPLIFIIQWIYIVHLKKKIQKIKNRNTPG</sequence>
<accession>A0A4Y9QTC7</accession>
<evidence type="ECO:0000256" key="1">
    <source>
        <dbReference type="SAM" id="Phobius"/>
    </source>
</evidence>
<keyword evidence="1" id="KW-0812">Transmembrane</keyword>
<organism evidence="2 3">
    <name type="scientific">Algoriphagus kandeliae</name>
    <dbReference type="NCBI Taxonomy" id="2562278"/>
    <lineage>
        <taxon>Bacteria</taxon>
        <taxon>Pseudomonadati</taxon>
        <taxon>Bacteroidota</taxon>
        <taxon>Cytophagia</taxon>
        <taxon>Cytophagales</taxon>
        <taxon>Cyclobacteriaceae</taxon>
        <taxon>Algoriphagus</taxon>
    </lineage>
</organism>
<feature type="transmembrane region" description="Helical" evidence="1">
    <location>
        <begin position="26"/>
        <end position="47"/>
    </location>
</feature>
<dbReference type="Proteomes" id="UP000297647">
    <property type="component" value="Unassembled WGS sequence"/>
</dbReference>
<gene>
    <name evidence="2" type="ORF">E4S40_10390</name>
</gene>
<dbReference type="RefSeq" id="WP_135073737.1">
    <property type="nucleotide sequence ID" value="NZ_SPSB01000003.1"/>
</dbReference>
<dbReference type="AlphaFoldDB" id="A0A4Y9QTC7"/>
<proteinExistence type="predicted"/>
<keyword evidence="1" id="KW-1133">Transmembrane helix</keyword>
<dbReference type="EMBL" id="SPSB01000003">
    <property type="protein sequence ID" value="TFV94423.1"/>
    <property type="molecule type" value="Genomic_DNA"/>
</dbReference>
<comment type="caution">
    <text evidence="2">The sequence shown here is derived from an EMBL/GenBank/DDBJ whole genome shotgun (WGS) entry which is preliminary data.</text>
</comment>
<keyword evidence="3" id="KW-1185">Reference proteome</keyword>
<protein>
    <submittedName>
        <fullName evidence="2">Uncharacterized protein</fullName>
    </submittedName>
</protein>
<evidence type="ECO:0000313" key="2">
    <source>
        <dbReference type="EMBL" id="TFV94423.1"/>
    </source>
</evidence>
<name>A0A4Y9QTC7_9BACT</name>
<keyword evidence="1" id="KW-0472">Membrane</keyword>